<dbReference type="InterPro" id="IPR033942">
    <property type="entry name" value="IMPase"/>
</dbReference>
<dbReference type="GO" id="GO:0007165">
    <property type="term" value="P:signal transduction"/>
    <property type="evidence" value="ECO:0007669"/>
    <property type="project" value="TreeGrafter"/>
</dbReference>
<dbReference type="Gene3D" id="3.30.540.10">
    <property type="entry name" value="Fructose-1,6-Bisphosphatase, subunit A, domain 1"/>
    <property type="match status" value="1"/>
</dbReference>
<evidence type="ECO:0000256" key="7">
    <source>
        <dbReference type="PIRSR" id="PIRSR600760-2"/>
    </source>
</evidence>
<feature type="binding site" evidence="7">
    <location>
        <position position="88"/>
    </location>
    <ligand>
        <name>Mg(2+)</name>
        <dbReference type="ChEBI" id="CHEBI:18420"/>
        <label>1</label>
        <note>catalytic</note>
    </ligand>
</feature>
<feature type="binding site" evidence="7">
    <location>
        <position position="87"/>
    </location>
    <ligand>
        <name>Mg(2+)</name>
        <dbReference type="ChEBI" id="CHEBI:18420"/>
        <label>1</label>
        <note>catalytic</note>
    </ligand>
</feature>
<dbReference type="EMBL" id="CACRUT010000031">
    <property type="protein sequence ID" value="VYU68951.1"/>
    <property type="molecule type" value="Genomic_DNA"/>
</dbReference>
<evidence type="ECO:0000256" key="1">
    <source>
        <dbReference type="ARBA" id="ARBA00001033"/>
    </source>
</evidence>
<dbReference type="GO" id="GO:0046854">
    <property type="term" value="P:phosphatidylinositol phosphate biosynthetic process"/>
    <property type="evidence" value="ECO:0007669"/>
    <property type="project" value="InterPro"/>
</dbReference>
<dbReference type="GO" id="GO:0008934">
    <property type="term" value="F:inositol monophosphate 1-phosphatase activity"/>
    <property type="evidence" value="ECO:0007669"/>
    <property type="project" value="InterPro"/>
</dbReference>
<dbReference type="PROSITE" id="PS00630">
    <property type="entry name" value="IMP_2"/>
    <property type="match status" value="1"/>
</dbReference>
<evidence type="ECO:0000256" key="8">
    <source>
        <dbReference type="RuleBase" id="RU364068"/>
    </source>
</evidence>
<sequence length="268" mass="30443">MDLDFLTEEVKKLARQTGEFLKKERLSFDRSRVEQKAAHDYVSYVDKASEKRIVERLHELLPEAGFIAEEGSGSLEEQEYCWVVDPLDGTSNYIHDCTPYCVSIALRNREEILLGVVYECGREELFWAHKNSRAYLNGKEICVSDQSVLDQSFIMPELPYKAERYSPFILPLMRDLYGHVSGIRMLGSAAAELCYVAAGRFEIFIEAFLGPWDIAAGYIILKQAGGRMTDFSGNSNGPDAKEVLASNGKVHEELLKVLQRHKKLLKHE</sequence>
<dbReference type="SUPFAM" id="SSF56655">
    <property type="entry name" value="Carbohydrate phosphatase"/>
    <property type="match status" value="1"/>
</dbReference>
<dbReference type="PRINTS" id="PR01959">
    <property type="entry name" value="SBIMPHPHTASE"/>
</dbReference>
<dbReference type="Gene3D" id="3.40.190.80">
    <property type="match status" value="1"/>
</dbReference>
<gene>
    <name evidence="9" type="primary">suhB</name>
    <name evidence="9" type="ORF">PCLFYP37_00676</name>
</gene>
<proteinExistence type="inferred from homology"/>
<dbReference type="GO" id="GO:0006020">
    <property type="term" value="P:inositol metabolic process"/>
    <property type="evidence" value="ECO:0007669"/>
    <property type="project" value="TreeGrafter"/>
</dbReference>
<dbReference type="AlphaFoldDB" id="A0A6N3GY98"/>
<evidence type="ECO:0000256" key="6">
    <source>
        <dbReference type="ARBA" id="ARBA00022842"/>
    </source>
</evidence>
<dbReference type="PROSITE" id="PS00629">
    <property type="entry name" value="IMP_1"/>
    <property type="match status" value="1"/>
</dbReference>
<evidence type="ECO:0000256" key="2">
    <source>
        <dbReference type="ARBA" id="ARBA00001946"/>
    </source>
</evidence>
<dbReference type="EC" id="3.1.3.25" evidence="8"/>
<comment type="similarity">
    <text evidence="3 8">Belongs to the inositol monophosphatase superfamily.</text>
</comment>
<evidence type="ECO:0000256" key="3">
    <source>
        <dbReference type="ARBA" id="ARBA00009759"/>
    </source>
</evidence>
<dbReference type="Pfam" id="PF00459">
    <property type="entry name" value="Inositol_P"/>
    <property type="match status" value="1"/>
</dbReference>
<reference evidence="9" key="1">
    <citation type="submission" date="2019-11" db="EMBL/GenBank/DDBJ databases">
        <authorList>
            <person name="Feng L."/>
        </authorList>
    </citation>
    <scope>NUCLEOTIDE SEQUENCE</scope>
    <source>
        <strain evidence="9">PclaraLFYP37</strain>
    </source>
</reference>
<dbReference type="PRINTS" id="PR00377">
    <property type="entry name" value="IMPHPHTASES"/>
</dbReference>
<dbReference type="InterPro" id="IPR022337">
    <property type="entry name" value="Inositol_monophosphatase_SuhB"/>
</dbReference>
<comment type="catalytic activity">
    <reaction evidence="1 8">
        <text>a myo-inositol phosphate + H2O = myo-inositol + phosphate</text>
        <dbReference type="Rhea" id="RHEA:24056"/>
        <dbReference type="ChEBI" id="CHEBI:15377"/>
        <dbReference type="ChEBI" id="CHEBI:17268"/>
        <dbReference type="ChEBI" id="CHEBI:43474"/>
        <dbReference type="ChEBI" id="CHEBI:84139"/>
        <dbReference type="EC" id="3.1.3.25"/>
    </reaction>
</comment>
<dbReference type="FunFam" id="3.30.540.10:FF:000003">
    <property type="entry name" value="Inositol-1-monophosphatase"/>
    <property type="match status" value="1"/>
</dbReference>
<dbReference type="PANTHER" id="PTHR20854:SF4">
    <property type="entry name" value="INOSITOL-1-MONOPHOSPHATASE-RELATED"/>
    <property type="match status" value="1"/>
</dbReference>
<organism evidence="9">
    <name type="scientific">Paraprevotella clara</name>
    <dbReference type="NCBI Taxonomy" id="454154"/>
    <lineage>
        <taxon>Bacteria</taxon>
        <taxon>Pseudomonadati</taxon>
        <taxon>Bacteroidota</taxon>
        <taxon>Bacteroidia</taxon>
        <taxon>Bacteroidales</taxon>
        <taxon>Prevotellaceae</taxon>
        <taxon>Paraprevotella</taxon>
    </lineage>
</organism>
<dbReference type="PANTHER" id="PTHR20854">
    <property type="entry name" value="INOSITOL MONOPHOSPHATASE"/>
    <property type="match status" value="1"/>
</dbReference>
<feature type="binding site" evidence="7">
    <location>
        <position position="69"/>
    </location>
    <ligand>
        <name>Mg(2+)</name>
        <dbReference type="ChEBI" id="CHEBI:18420"/>
        <label>1</label>
        <note>catalytic</note>
    </ligand>
</feature>
<dbReference type="RefSeq" id="WP_287544414.1">
    <property type="nucleotide sequence ID" value="NZ_CACRUT010000031.1"/>
</dbReference>
<dbReference type="InterPro" id="IPR000760">
    <property type="entry name" value="Inositol_monophosphatase-like"/>
</dbReference>
<evidence type="ECO:0000256" key="4">
    <source>
        <dbReference type="ARBA" id="ARBA00022723"/>
    </source>
</evidence>
<dbReference type="InterPro" id="IPR020550">
    <property type="entry name" value="Inositol_monophosphatase_CS"/>
</dbReference>
<keyword evidence="4 7" id="KW-0479">Metal-binding</keyword>
<dbReference type="GO" id="GO:0046872">
    <property type="term" value="F:metal ion binding"/>
    <property type="evidence" value="ECO:0007669"/>
    <property type="project" value="UniProtKB-KW"/>
</dbReference>
<keyword evidence="6 7" id="KW-0460">Magnesium</keyword>
<accession>A0A6N3GY98</accession>
<evidence type="ECO:0000313" key="9">
    <source>
        <dbReference type="EMBL" id="VYU68951.1"/>
    </source>
</evidence>
<keyword evidence="5 8" id="KW-0378">Hydrolase</keyword>
<dbReference type="CDD" id="cd01639">
    <property type="entry name" value="IMPase"/>
    <property type="match status" value="1"/>
</dbReference>
<comment type="cofactor">
    <cofactor evidence="2 7 8">
        <name>Mg(2+)</name>
        <dbReference type="ChEBI" id="CHEBI:18420"/>
    </cofactor>
</comment>
<feature type="binding site" evidence="7">
    <location>
        <position position="213"/>
    </location>
    <ligand>
        <name>Mg(2+)</name>
        <dbReference type="ChEBI" id="CHEBI:18420"/>
        <label>1</label>
        <note>catalytic</note>
    </ligand>
</feature>
<dbReference type="InterPro" id="IPR020583">
    <property type="entry name" value="Inositol_monoP_metal-BS"/>
</dbReference>
<feature type="binding site" evidence="7">
    <location>
        <position position="85"/>
    </location>
    <ligand>
        <name>Mg(2+)</name>
        <dbReference type="ChEBI" id="CHEBI:18420"/>
        <label>1</label>
        <note>catalytic</note>
    </ligand>
</feature>
<name>A0A6N3GY98_9BACT</name>
<evidence type="ECO:0000256" key="5">
    <source>
        <dbReference type="ARBA" id="ARBA00022801"/>
    </source>
</evidence>
<protein>
    <recommendedName>
        <fullName evidence="8">Inositol-1-monophosphatase</fullName>
        <ecNumber evidence="8">3.1.3.25</ecNumber>
    </recommendedName>
</protein>